<dbReference type="InterPro" id="IPR013320">
    <property type="entry name" value="ConA-like_dom_sf"/>
</dbReference>
<dbReference type="GO" id="GO:0004553">
    <property type="term" value="F:hydrolase activity, hydrolyzing O-glycosyl compounds"/>
    <property type="evidence" value="ECO:0007669"/>
    <property type="project" value="InterPro"/>
</dbReference>
<feature type="signal peptide" evidence="2">
    <location>
        <begin position="1"/>
        <end position="16"/>
    </location>
</feature>
<feature type="chain" id="PRO_5044702950" evidence="2">
    <location>
        <begin position="17"/>
        <end position="440"/>
    </location>
</feature>
<dbReference type="OMA" id="DTWAPTW"/>
<dbReference type="PANTHER" id="PTHR10963:SF55">
    <property type="entry name" value="GLYCOSIDE HYDROLASE FAMILY 16 PROTEIN"/>
    <property type="match status" value="1"/>
</dbReference>
<dbReference type="SUPFAM" id="SSF49899">
    <property type="entry name" value="Concanavalin A-like lectins/glucanases"/>
    <property type="match status" value="1"/>
</dbReference>
<dbReference type="RefSeq" id="XP_055892263.1">
    <property type="nucleotide sequence ID" value="XM_056036288.1"/>
</dbReference>
<name>A0A9W3AYH2_BIOGL</name>
<dbReference type="Gene3D" id="2.60.120.200">
    <property type="match status" value="1"/>
</dbReference>
<dbReference type="RefSeq" id="XP_055892262.1">
    <property type="nucleotide sequence ID" value="XM_056036287.1"/>
</dbReference>
<proteinExistence type="inferred from homology"/>
<dbReference type="Proteomes" id="UP001165740">
    <property type="component" value="Chromosome 7"/>
</dbReference>
<dbReference type="InterPro" id="IPR050546">
    <property type="entry name" value="Glycosyl_Hydrlase_16"/>
</dbReference>
<feature type="domain" description="GH16" evidence="3">
    <location>
        <begin position="151"/>
        <end position="440"/>
    </location>
</feature>
<evidence type="ECO:0000259" key="3">
    <source>
        <dbReference type="PROSITE" id="PS51762"/>
    </source>
</evidence>
<dbReference type="Pfam" id="PF00722">
    <property type="entry name" value="Glyco_hydro_16"/>
    <property type="match status" value="1"/>
</dbReference>
<reference evidence="5 6" key="1">
    <citation type="submission" date="2025-04" db="UniProtKB">
        <authorList>
            <consortium name="RefSeq"/>
        </authorList>
    </citation>
    <scope>IDENTIFICATION</scope>
</reference>
<evidence type="ECO:0000256" key="2">
    <source>
        <dbReference type="SAM" id="SignalP"/>
    </source>
</evidence>
<evidence type="ECO:0000313" key="5">
    <source>
        <dbReference type="RefSeq" id="XP_055892262.1"/>
    </source>
</evidence>
<organism evidence="4 6">
    <name type="scientific">Biomphalaria glabrata</name>
    <name type="common">Bloodfluke planorb</name>
    <name type="synonym">Freshwater snail</name>
    <dbReference type="NCBI Taxonomy" id="6526"/>
    <lineage>
        <taxon>Eukaryota</taxon>
        <taxon>Metazoa</taxon>
        <taxon>Spiralia</taxon>
        <taxon>Lophotrochozoa</taxon>
        <taxon>Mollusca</taxon>
        <taxon>Gastropoda</taxon>
        <taxon>Heterobranchia</taxon>
        <taxon>Euthyneura</taxon>
        <taxon>Panpulmonata</taxon>
        <taxon>Hygrophila</taxon>
        <taxon>Lymnaeoidea</taxon>
        <taxon>Planorbidae</taxon>
        <taxon>Biomphalaria</taxon>
    </lineage>
</organism>
<evidence type="ECO:0000313" key="6">
    <source>
        <dbReference type="RefSeq" id="XP_055892263.1"/>
    </source>
</evidence>
<sequence length="440" mass="49920">MVSFYILTLLVISVRAASKLDISYIHPVLTFTLPVGNQDINQVEIVYKLNAGYEQLGHPSRTTEGWQLKTSDIKLEPTDVIHAYATTYDQDGKIKEITEQATFTLNAHGAVEIPSPRRIRAVVFRDDFNSFDRGRWNIEVSMFGGYNGEFQVYTNDPKNIFARDGQLHLHPMPTVDDARFDENFLYHGHMDLNSLFGMCTISDLNGCVRDGNNGILPPVMSGKVMSIPTLRFGTIEVRAKIPRGDWLWPAIWMMPRSSVYGTWPRSGEIDIMESWGNIGDLGVKTVTSTLHWGPSADQNRFMTTHGERKSNNWHNDFHVWRLEWTQDHILTFVDNQQIMSVTPPGGGFWQWGGFSGNNIWGSGAHMAPFDQDFFIMFNVAVGGTGGFFPDGNHYDGVNKPWNNNSPRAMEEFWRAHGAWGPTWQGDNSDLIIDYVEFRSL</sequence>
<dbReference type="AlphaFoldDB" id="A0A9W3AYH2"/>
<dbReference type="GO" id="GO:0005975">
    <property type="term" value="P:carbohydrate metabolic process"/>
    <property type="evidence" value="ECO:0007669"/>
    <property type="project" value="InterPro"/>
</dbReference>
<evidence type="ECO:0000256" key="1">
    <source>
        <dbReference type="ARBA" id="ARBA00006865"/>
    </source>
</evidence>
<gene>
    <name evidence="5 6" type="primary">LOC106052041</name>
</gene>
<evidence type="ECO:0000313" key="4">
    <source>
        <dbReference type="Proteomes" id="UP001165740"/>
    </source>
</evidence>
<protein>
    <submittedName>
        <fullName evidence="5 6">Beta-1,3-glucan-binding protein-like</fullName>
    </submittedName>
</protein>
<dbReference type="GeneID" id="106052041"/>
<dbReference type="OrthoDB" id="4781at2759"/>
<keyword evidence="2" id="KW-0732">Signal</keyword>
<dbReference type="InterPro" id="IPR000757">
    <property type="entry name" value="Beta-glucanase-like"/>
</dbReference>
<dbReference type="PANTHER" id="PTHR10963">
    <property type="entry name" value="GLYCOSYL HYDROLASE-RELATED"/>
    <property type="match status" value="1"/>
</dbReference>
<dbReference type="PROSITE" id="PS51762">
    <property type="entry name" value="GH16_2"/>
    <property type="match status" value="1"/>
</dbReference>
<accession>A0A9W3AYH2</accession>
<keyword evidence="4" id="KW-1185">Reference proteome</keyword>
<comment type="similarity">
    <text evidence="1">Belongs to the glycosyl hydrolase 16 family.</text>
</comment>